<dbReference type="CDD" id="cd03257">
    <property type="entry name" value="ABC_NikE_OppD_transporters"/>
    <property type="match status" value="1"/>
</dbReference>
<dbReference type="InterPro" id="IPR027417">
    <property type="entry name" value="P-loop_NTPase"/>
</dbReference>
<evidence type="ECO:0000259" key="6">
    <source>
        <dbReference type="PROSITE" id="PS50893"/>
    </source>
</evidence>
<keyword evidence="4 7" id="KW-0067">ATP-binding</keyword>
<keyword evidence="3" id="KW-0547">Nucleotide-binding</keyword>
<evidence type="ECO:0000313" key="8">
    <source>
        <dbReference type="Proteomes" id="UP000280197"/>
    </source>
</evidence>
<dbReference type="Pfam" id="PF08352">
    <property type="entry name" value="oligo_HPY"/>
    <property type="match status" value="1"/>
</dbReference>
<dbReference type="InterPro" id="IPR003439">
    <property type="entry name" value="ABC_transporter-like_ATP-bd"/>
</dbReference>
<dbReference type="SUPFAM" id="SSF52540">
    <property type="entry name" value="P-loop containing nucleoside triphosphate hydrolases"/>
    <property type="match status" value="1"/>
</dbReference>
<dbReference type="InterPro" id="IPR013563">
    <property type="entry name" value="Oligopep_ABC_C"/>
</dbReference>
<dbReference type="GO" id="GO:0015833">
    <property type="term" value="P:peptide transport"/>
    <property type="evidence" value="ECO:0007669"/>
    <property type="project" value="InterPro"/>
</dbReference>
<proteinExistence type="inferred from homology"/>
<name>A0A3Q9C2T3_9ACTN</name>
<gene>
    <name evidence="7" type="ORF">EJC51_33540</name>
</gene>
<dbReference type="KEGG" id="saqu:EJC51_33540"/>
<evidence type="ECO:0000256" key="2">
    <source>
        <dbReference type="ARBA" id="ARBA00022448"/>
    </source>
</evidence>
<dbReference type="GO" id="GO:0055085">
    <property type="term" value="P:transmembrane transport"/>
    <property type="evidence" value="ECO:0007669"/>
    <property type="project" value="UniProtKB-ARBA"/>
</dbReference>
<reference evidence="7 8" key="1">
    <citation type="submission" date="2018-12" db="EMBL/GenBank/DDBJ databases">
        <authorList>
            <person name="Li K."/>
        </authorList>
    </citation>
    <scope>NUCLEOTIDE SEQUENCE [LARGE SCALE GENOMIC DNA]</scope>
    <source>
        <strain evidence="8">CR22</strain>
    </source>
</reference>
<dbReference type="InterPro" id="IPR017871">
    <property type="entry name" value="ABC_transporter-like_CS"/>
</dbReference>
<dbReference type="Proteomes" id="UP000280197">
    <property type="component" value="Chromosome"/>
</dbReference>
<feature type="region of interest" description="Disordered" evidence="5">
    <location>
        <begin position="387"/>
        <end position="423"/>
    </location>
</feature>
<keyword evidence="2" id="KW-0813">Transport</keyword>
<dbReference type="FunFam" id="3.40.50.300:FF:000016">
    <property type="entry name" value="Oligopeptide ABC transporter ATP-binding component"/>
    <property type="match status" value="1"/>
</dbReference>
<dbReference type="NCBIfam" id="NF008453">
    <property type="entry name" value="PRK11308.1"/>
    <property type="match status" value="1"/>
</dbReference>
<dbReference type="NCBIfam" id="TIGR01727">
    <property type="entry name" value="oligo_HPY"/>
    <property type="match status" value="1"/>
</dbReference>
<keyword evidence="8" id="KW-1185">Reference proteome</keyword>
<dbReference type="GO" id="GO:0005524">
    <property type="term" value="F:ATP binding"/>
    <property type="evidence" value="ECO:0007669"/>
    <property type="project" value="UniProtKB-KW"/>
</dbReference>
<evidence type="ECO:0000256" key="5">
    <source>
        <dbReference type="SAM" id="MobiDB-lite"/>
    </source>
</evidence>
<dbReference type="Gene3D" id="3.40.50.300">
    <property type="entry name" value="P-loop containing nucleotide triphosphate hydrolases"/>
    <property type="match status" value="1"/>
</dbReference>
<evidence type="ECO:0000256" key="1">
    <source>
        <dbReference type="ARBA" id="ARBA00005417"/>
    </source>
</evidence>
<dbReference type="AlphaFoldDB" id="A0A3Q9C2T3"/>
<feature type="compositionally biased region" description="Acidic residues" evidence="5">
    <location>
        <begin position="408"/>
        <end position="423"/>
    </location>
</feature>
<dbReference type="PROSITE" id="PS50893">
    <property type="entry name" value="ABC_TRANSPORTER_2"/>
    <property type="match status" value="1"/>
</dbReference>
<dbReference type="PROSITE" id="PS00211">
    <property type="entry name" value="ABC_TRANSPORTER_1"/>
    <property type="match status" value="1"/>
</dbReference>
<evidence type="ECO:0000256" key="3">
    <source>
        <dbReference type="ARBA" id="ARBA00022741"/>
    </source>
</evidence>
<accession>A0A3Q9C2T3</accession>
<feature type="compositionally biased region" description="Low complexity" evidence="5">
    <location>
        <begin position="387"/>
        <end position="407"/>
    </location>
</feature>
<dbReference type="PANTHER" id="PTHR43776">
    <property type="entry name" value="TRANSPORT ATP-BINDING PROTEIN"/>
    <property type="match status" value="1"/>
</dbReference>
<evidence type="ECO:0000256" key="4">
    <source>
        <dbReference type="ARBA" id="ARBA00022840"/>
    </source>
</evidence>
<dbReference type="GO" id="GO:0016887">
    <property type="term" value="F:ATP hydrolysis activity"/>
    <property type="evidence" value="ECO:0007669"/>
    <property type="project" value="InterPro"/>
</dbReference>
<dbReference type="InterPro" id="IPR050319">
    <property type="entry name" value="ABC_transp_ATP-bind"/>
</dbReference>
<dbReference type="SMART" id="SM00382">
    <property type="entry name" value="AAA"/>
    <property type="match status" value="1"/>
</dbReference>
<dbReference type="InterPro" id="IPR003593">
    <property type="entry name" value="AAA+_ATPase"/>
</dbReference>
<comment type="similarity">
    <text evidence="1">Belongs to the ABC transporter superfamily.</text>
</comment>
<evidence type="ECO:0000313" key="7">
    <source>
        <dbReference type="EMBL" id="AZP20563.1"/>
    </source>
</evidence>
<sequence length="423" mass="45522">MSEDKVSIPAQSDGTLVTKADAAPGETLLKVTGLQKHFPIKKGLLQRQVGAVRAVDGIDFEVKSGETLGVVGESGCGKSTMGRLITRLLEPTAGKVEFEGQDITHLGVGGMRPLRRDVQMIFQDPYSSLNPRHTIGTIVGAPFKLQGVTPEGGIKAEVQRLLSVVGLNPEHYNRYPHEFSGGQRQRIGIARALALNPKLVVADEPVSALDVSIQAQVVNLLDDLQQELGLTYVIIAHDLSVVRHVSDRIAVMYLGKIVELADRESLYKAPMHPYTKALMSAVPIPDPRRKNAKSERILLKGDVPSPISPPSGCRFHTRCWKATEICKTTEPKLVELKPGQQVACHHPENFEDQAPQDTVLLTVAKEAAELVADEVLAESAETSAAVAAEVAAEEASASEEVSASEEASASEETEADGQESTDK</sequence>
<protein>
    <submittedName>
        <fullName evidence="7">Dipeptide ABC transporter ATP-binding protein</fullName>
    </submittedName>
</protein>
<feature type="domain" description="ABC transporter" evidence="6">
    <location>
        <begin position="29"/>
        <end position="279"/>
    </location>
</feature>
<dbReference type="EMBL" id="CP034463">
    <property type="protein sequence ID" value="AZP20563.1"/>
    <property type="molecule type" value="Genomic_DNA"/>
</dbReference>
<dbReference type="Pfam" id="PF00005">
    <property type="entry name" value="ABC_tran"/>
    <property type="match status" value="1"/>
</dbReference>
<organism evidence="7 8">
    <name type="scientific">Streptomyces aquilus</name>
    <dbReference type="NCBI Taxonomy" id="2548456"/>
    <lineage>
        <taxon>Bacteria</taxon>
        <taxon>Bacillati</taxon>
        <taxon>Actinomycetota</taxon>
        <taxon>Actinomycetes</taxon>
        <taxon>Kitasatosporales</taxon>
        <taxon>Streptomycetaceae</taxon>
        <taxon>Streptomyces</taxon>
    </lineage>
</organism>
<dbReference type="PANTHER" id="PTHR43776:SF7">
    <property type="entry name" value="D,D-DIPEPTIDE TRANSPORT ATP-BINDING PROTEIN DDPF-RELATED"/>
    <property type="match status" value="1"/>
</dbReference>